<dbReference type="GO" id="GO:0016887">
    <property type="term" value="F:ATP hydrolysis activity"/>
    <property type="evidence" value="ECO:0007669"/>
    <property type="project" value="InterPro"/>
</dbReference>
<keyword evidence="6" id="KW-1185">Reference proteome</keyword>
<dbReference type="InterPro" id="IPR003593">
    <property type="entry name" value="AAA+_ATPase"/>
</dbReference>
<dbReference type="GO" id="GO:0042941">
    <property type="term" value="P:D-alanine transmembrane transport"/>
    <property type="evidence" value="ECO:0007669"/>
    <property type="project" value="TreeGrafter"/>
</dbReference>
<dbReference type="SUPFAM" id="SSF52540">
    <property type="entry name" value="P-loop containing nucleoside triphosphate hydrolases"/>
    <property type="match status" value="1"/>
</dbReference>
<dbReference type="InterPro" id="IPR027417">
    <property type="entry name" value="P-loop_NTPase"/>
</dbReference>
<dbReference type="Gene3D" id="3.40.50.300">
    <property type="entry name" value="P-loop containing nucleotide triphosphate hydrolases"/>
    <property type="match status" value="1"/>
</dbReference>
<dbReference type="eggNOG" id="COG0411">
    <property type="taxonomic scope" value="Bacteria"/>
</dbReference>
<dbReference type="GO" id="GO:1903805">
    <property type="term" value="P:L-valine import across plasma membrane"/>
    <property type="evidence" value="ECO:0007669"/>
    <property type="project" value="TreeGrafter"/>
</dbReference>
<dbReference type="RefSeq" id="WP_245739597.1">
    <property type="nucleotide sequence ID" value="NZ_FOVB01000003.1"/>
</dbReference>
<dbReference type="STRING" id="1185766.SAMN05216224_103109"/>
<dbReference type="GO" id="GO:0015192">
    <property type="term" value="F:L-phenylalanine transmembrane transporter activity"/>
    <property type="evidence" value="ECO:0007669"/>
    <property type="project" value="TreeGrafter"/>
</dbReference>
<evidence type="ECO:0000256" key="3">
    <source>
        <dbReference type="ARBA" id="ARBA00022840"/>
    </source>
</evidence>
<keyword evidence="3 5" id="KW-0067">ATP-binding</keyword>
<dbReference type="PANTHER" id="PTHR45772">
    <property type="entry name" value="CONSERVED COMPONENT OF ABC TRANSPORTER FOR NATURAL AMINO ACIDS-RELATED"/>
    <property type="match status" value="1"/>
</dbReference>
<evidence type="ECO:0000313" key="6">
    <source>
        <dbReference type="Proteomes" id="UP000027725"/>
    </source>
</evidence>
<gene>
    <name evidence="5" type="ORF">DL1_10930</name>
</gene>
<dbReference type="GO" id="GO:1903806">
    <property type="term" value="P:L-isoleucine import across plasma membrane"/>
    <property type="evidence" value="ECO:0007669"/>
    <property type="project" value="TreeGrafter"/>
</dbReference>
<keyword evidence="1" id="KW-0813">Transport</keyword>
<dbReference type="SMART" id="SM00382">
    <property type="entry name" value="AAA"/>
    <property type="match status" value="1"/>
</dbReference>
<dbReference type="PANTHER" id="PTHR45772:SF7">
    <property type="entry name" value="AMINO ACID ABC TRANSPORTER ATP-BINDING PROTEIN"/>
    <property type="match status" value="1"/>
</dbReference>
<protein>
    <submittedName>
        <fullName evidence="5">ABC transporter ATP-binding protein</fullName>
    </submittedName>
</protein>
<dbReference type="GO" id="GO:0005886">
    <property type="term" value="C:plasma membrane"/>
    <property type="evidence" value="ECO:0007669"/>
    <property type="project" value="TreeGrafter"/>
</dbReference>
<sequence>MLEVSAIKKRYGTKTVVDTVSFTVGTSECLGVIGPNGAGKTTLFNMLDGTARMDGGRILLDGQDISDAPQHARARQGLGRAYQVPRTFVGLSVYENVLAGVTHGPGLRGAAAAARTMEILETVGLDAKAALIAGGLPLMDRKRLELAKAMSVGTKVILLDEIAGGLTEGEVHALIEIVARLKQDHTILWIEHIAHALMAVADRIMVLHFGEKLIEGPPAEVMDSAIVHEIYLGIAVDDTADT</sequence>
<evidence type="ECO:0000256" key="1">
    <source>
        <dbReference type="ARBA" id="ARBA00022448"/>
    </source>
</evidence>
<dbReference type="InterPro" id="IPR051120">
    <property type="entry name" value="ABC_AA/LPS_Transport"/>
</dbReference>
<evidence type="ECO:0000259" key="4">
    <source>
        <dbReference type="PROSITE" id="PS50893"/>
    </source>
</evidence>
<dbReference type="PROSITE" id="PS50893">
    <property type="entry name" value="ABC_TRANSPORTER_2"/>
    <property type="match status" value="1"/>
</dbReference>
<organism evidence="5 6">
    <name type="scientific">Thioclava dalianensis</name>
    <dbReference type="NCBI Taxonomy" id="1185766"/>
    <lineage>
        <taxon>Bacteria</taxon>
        <taxon>Pseudomonadati</taxon>
        <taxon>Pseudomonadota</taxon>
        <taxon>Alphaproteobacteria</taxon>
        <taxon>Rhodobacterales</taxon>
        <taxon>Paracoccaceae</taxon>
        <taxon>Thioclava</taxon>
    </lineage>
</organism>
<dbReference type="EMBL" id="JHEH01000003">
    <property type="protein sequence ID" value="KEP71154.1"/>
    <property type="molecule type" value="Genomic_DNA"/>
</dbReference>
<feature type="domain" description="ABC transporter" evidence="4">
    <location>
        <begin position="2"/>
        <end position="234"/>
    </location>
</feature>
<dbReference type="GO" id="GO:0015188">
    <property type="term" value="F:L-isoleucine transmembrane transporter activity"/>
    <property type="evidence" value="ECO:0007669"/>
    <property type="project" value="TreeGrafter"/>
</dbReference>
<accession>A0A074THM3</accession>
<dbReference type="Proteomes" id="UP000027725">
    <property type="component" value="Unassembled WGS sequence"/>
</dbReference>
<name>A0A074THM3_9RHOB</name>
<dbReference type="GO" id="GO:0005304">
    <property type="term" value="F:L-valine transmembrane transporter activity"/>
    <property type="evidence" value="ECO:0007669"/>
    <property type="project" value="TreeGrafter"/>
</dbReference>
<dbReference type="GO" id="GO:0005524">
    <property type="term" value="F:ATP binding"/>
    <property type="evidence" value="ECO:0007669"/>
    <property type="project" value="UniProtKB-KW"/>
</dbReference>
<dbReference type="AlphaFoldDB" id="A0A074THM3"/>
<reference evidence="5 6" key="1">
    <citation type="submission" date="2014-03" db="EMBL/GenBank/DDBJ databases">
        <title>The draft genome sequence of Thioclava dalianensis DLFJ1-1.</title>
        <authorList>
            <person name="Lai Q."/>
            <person name="Shao Z."/>
        </authorList>
    </citation>
    <scope>NUCLEOTIDE SEQUENCE [LARGE SCALE GENOMIC DNA]</scope>
    <source>
        <strain evidence="5 6">DLFJ1-1</strain>
    </source>
</reference>
<proteinExistence type="predicted"/>
<comment type="caution">
    <text evidence="5">The sequence shown here is derived from an EMBL/GenBank/DDBJ whole genome shotgun (WGS) entry which is preliminary data.</text>
</comment>
<dbReference type="GO" id="GO:0015808">
    <property type="term" value="P:L-alanine transport"/>
    <property type="evidence" value="ECO:0007669"/>
    <property type="project" value="TreeGrafter"/>
</dbReference>
<evidence type="ECO:0000256" key="2">
    <source>
        <dbReference type="ARBA" id="ARBA00022741"/>
    </source>
</evidence>
<dbReference type="Pfam" id="PF00005">
    <property type="entry name" value="ABC_tran"/>
    <property type="match status" value="1"/>
</dbReference>
<evidence type="ECO:0000313" key="5">
    <source>
        <dbReference type="EMBL" id="KEP71154.1"/>
    </source>
</evidence>
<dbReference type="InterPro" id="IPR003439">
    <property type="entry name" value="ABC_transporter-like_ATP-bd"/>
</dbReference>
<keyword evidence="2" id="KW-0547">Nucleotide-binding</keyword>